<dbReference type="AlphaFoldDB" id="A0A835DY96"/>
<dbReference type="Pfam" id="PF20241">
    <property type="entry name" value="DUF6598"/>
    <property type="match status" value="1"/>
</dbReference>
<gene>
    <name evidence="2" type="ORF">HU200_061057</name>
</gene>
<feature type="domain" description="DUF6598" evidence="1">
    <location>
        <begin position="97"/>
        <end position="234"/>
    </location>
</feature>
<sequence length="238" mass="26201">MRETRLGPMRVSDPTDICHTCWSACRQHVGCTMMQIFSLKLSDLPRGAAAELAMAPFSSMGSWLSGISWTLFATTFSTRAGMIHSPSRTSARTPSYISSPTTGIYLQCPVLIEYDMRIKQEGEGRHDDPQVIDGACTLRELTLIHGATNNRINGDGGARVDIARALPQSVEAMVEVWMVRLGHHGSDLELSITGFVGQIPEEIKIFRVAVGNLCDPKRFVVAVRLRSALFMFFKALAL</sequence>
<dbReference type="PANTHER" id="PTHR33065:SF138">
    <property type="entry name" value="OS09G0442000 PROTEIN"/>
    <property type="match status" value="1"/>
</dbReference>
<name>A0A835DY96_9POAL</name>
<evidence type="ECO:0000313" key="3">
    <source>
        <dbReference type="Proteomes" id="UP000636709"/>
    </source>
</evidence>
<organism evidence="2 3">
    <name type="scientific">Digitaria exilis</name>
    <dbReference type="NCBI Taxonomy" id="1010633"/>
    <lineage>
        <taxon>Eukaryota</taxon>
        <taxon>Viridiplantae</taxon>
        <taxon>Streptophyta</taxon>
        <taxon>Embryophyta</taxon>
        <taxon>Tracheophyta</taxon>
        <taxon>Spermatophyta</taxon>
        <taxon>Magnoliopsida</taxon>
        <taxon>Liliopsida</taxon>
        <taxon>Poales</taxon>
        <taxon>Poaceae</taxon>
        <taxon>PACMAD clade</taxon>
        <taxon>Panicoideae</taxon>
        <taxon>Panicodae</taxon>
        <taxon>Paniceae</taxon>
        <taxon>Anthephorinae</taxon>
        <taxon>Digitaria</taxon>
    </lineage>
</organism>
<dbReference type="EMBL" id="JACEFO010002585">
    <property type="protein sequence ID" value="KAF8655513.1"/>
    <property type="molecule type" value="Genomic_DNA"/>
</dbReference>
<reference evidence="2" key="1">
    <citation type="submission" date="2020-07" db="EMBL/GenBank/DDBJ databases">
        <title>Genome sequence and genetic diversity analysis of an under-domesticated orphan crop, white fonio (Digitaria exilis).</title>
        <authorList>
            <person name="Bennetzen J.L."/>
            <person name="Chen S."/>
            <person name="Ma X."/>
            <person name="Wang X."/>
            <person name="Yssel A.E.J."/>
            <person name="Chaluvadi S.R."/>
            <person name="Johnson M."/>
            <person name="Gangashetty P."/>
            <person name="Hamidou F."/>
            <person name="Sanogo M.D."/>
            <person name="Zwaenepoel A."/>
            <person name="Wallace J."/>
            <person name="Van De Peer Y."/>
            <person name="Van Deynze A."/>
        </authorList>
    </citation>
    <scope>NUCLEOTIDE SEQUENCE</scope>
    <source>
        <tissue evidence="2">Leaves</tissue>
    </source>
</reference>
<evidence type="ECO:0000259" key="1">
    <source>
        <dbReference type="Pfam" id="PF20241"/>
    </source>
</evidence>
<keyword evidence="3" id="KW-1185">Reference proteome</keyword>
<dbReference type="InterPro" id="IPR046533">
    <property type="entry name" value="DUF6598"/>
</dbReference>
<dbReference type="Proteomes" id="UP000636709">
    <property type="component" value="Unassembled WGS sequence"/>
</dbReference>
<dbReference type="PANTHER" id="PTHR33065">
    <property type="entry name" value="OS07G0486400 PROTEIN"/>
    <property type="match status" value="1"/>
</dbReference>
<evidence type="ECO:0000313" key="2">
    <source>
        <dbReference type="EMBL" id="KAF8655513.1"/>
    </source>
</evidence>
<proteinExistence type="predicted"/>
<comment type="caution">
    <text evidence="2">The sequence shown here is derived from an EMBL/GenBank/DDBJ whole genome shotgun (WGS) entry which is preliminary data.</text>
</comment>
<accession>A0A835DY96</accession>
<dbReference type="OrthoDB" id="632493at2759"/>
<protein>
    <recommendedName>
        <fullName evidence="1">DUF6598 domain-containing protein</fullName>
    </recommendedName>
</protein>